<evidence type="ECO:0000313" key="3">
    <source>
        <dbReference type="Proteomes" id="UP000245119"/>
    </source>
</evidence>
<accession>A0A2T7NXI8</accession>
<dbReference type="EMBL" id="PZQS01000008">
    <property type="protein sequence ID" value="PVD25882.1"/>
    <property type="molecule type" value="Genomic_DNA"/>
</dbReference>
<keyword evidence="1" id="KW-1133">Transmembrane helix</keyword>
<dbReference type="Gene3D" id="1.20.1070.10">
    <property type="entry name" value="Rhodopsin 7-helix transmembrane proteins"/>
    <property type="match status" value="1"/>
</dbReference>
<protein>
    <submittedName>
        <fullName evidence="2">Uncharacterized protein</fullName>
    </submittedName>
</protein>
<keyword evidence="1" id="KW-0812">Transmembrane</keyword>
<feature type="transmembrane region" description="Helical" evidence="1">
    <location>
        <begin position="116"/>
        <end position="137"/>
    </location>
</feature>
<sequence length="257" mass="29207">MFPRLDIVSRNFKMAGQSQTTSPPEENNVQDVIVTVVGIKPNVPQGCIIEQSDGFKPWDNPQDLISHESGFFLQYTVGLTGFLWVSQFLTCVIACERCFCVFSPLKAQKYLKTSTMAWVILVTSVFLVGGIALTAGYKLIFICVFDPITNQTSSGTGFTSAIRVPLFPFTLLNDECRSAEIVEEAAGIWDEMPNMSFAVDWMRKLHRPTLQAIRLQQELTMEREKYKMVEKMQRDVVQAQQNVFEEKQAQQRLQEVE</sequence>
<name>A0A2T7NXI8_POMCA</name>
<comment type="caution">
    <text evidence="2">The sequence shown here is derived from an EMBL/GenBank/DDBJ whole genome shotgun (WGS) entry which is preliminary data.</text>
</comment>
<keyword evidence="1" id="KW-0472">Membrane</keyword>
<evidence type="ECO:0000256" key="1">
    <source>
        <dbReference type="SAM" id="Phobius"/>
    </source>
</evidence>
<organism evidence="2 3">
    <name type="scientific">Pomacea canaliculata</name>
    <name type="common">Golden apple snail</name>
    <dbReference type="NCBI Taxonomy" id="400727"/>
    <lineage>
        <taxon>Eukaryota</taxon>
        <taxon>Metazoa</taxon>
        <taxon>Spiralia</taxon>
        <taxon>Lophotrochozoa</taxon>
        <taxon>Mollusca</taxon>
        <taxon>Gastropoda</taxon>
        <taxon>Caenogastropoda</taxon>
        <taxon>Architaenioglossa</taxon>
        <taxon>Ampullarioidea</taxon>
        <taxon>Ampullariidae</taxon>
        <taxon>Pomacea</taxon>
    </lineage>
</organism>
<keyword evidence="3" id="KW-1185">Reference proteome</keyword>
<feature type="transmembrane region" description="Helical" evidence="1">
    <location>
        <begin position="72"/>
        <end position="95"/>
    </location>
</feature>
<dbReference type="Proteomes" id="UP000245119">
    <property type="component" value="Linkage Group LG8"/>
</dbReference>
<dbReference type="AlphaFoldDB" id="A0A2T7NXI8"/>
<evidence type="ECO:0000313" key="2">
    <source>
        <dbReference type="EMBL" id="PVD25882.1"/>
    </source>
</evidence>
<proteinExistence type="predicted"/>
<gene>
    <name evidence="2" type="ORF">C0Q70_13546</name>
</gene>
<reference evidence="2 3" key="1">
    <citation type="submission" date="2018-04" db="EMBL/GenBank/DDBJ databases">
        <title>The genome of golden apple snail Pomacea canaliculata provides insight into stress tolerance and invasive adaptation.</title>
        <authorList>
            <person name="Liu C."/>
            <person name="Liu B."/>
            <person name="Ren Y."/>
            <person name="Zhang Y."/>
            <person name="Wang H."/>
            <person name="Li S."/>
            <person name="Jiang F."/>
            <person name="Yin L."/>
            <person name="Zhang G."/>
            <person name="Qian W."/>
            <person name="Fan W."/>
        </authorList>
    </citation>
    <scope>NUCLEOTIDE SEQUENCE [LARGE SCALE GENOMIC DNA]</scope>
    <source>
        <strain evidence="2">SZHN2017</strain>
        <tissue evidence="2">Muscle</tissue>
    </source>
</reference>
<dbReference type="OrthoDB" id="10033446at2759"/>